<comment type="similarity">
    <text evidence="1">Belongs to the glycine N-acyltransferase family.</text>
</comment>
<dbReference type="OrthoDB" id="5778665at2759"/>
<dbReference type="InterPro" id="IPR016181">
    <property type="entry name" value="Acyl_CoA_acyltransferase"/>
</dbReference>
<protein>
    <recommendedName>
        <fullName evidence="1">Glycine N-acyltransferase-like protein</fullName>
        <ecNumber evidence="1">2.3.1.-</ecNumber>
    </recommendedName>
</protein>
<accession>A0A7I4XZA7</accession>
<evidence type="ECO:0000256" key="1">
    <source>
        <dbReference type="RuleBase" id="RU368002"/>
    </source>
</evidence>
<dbReference type="AlphaFoldDB" id="A0A7I4XZA7"/>
<dbReference type="InterPro" id="IPR000182">
    <property type="entry name" value="GNAT_dom"/>
</dbReference>
<evidence type="ECO:0000313" key="4">
    <source>
        <dbReference type="WBParaSite" id="HCON_00023900-00001"/>
    </source>
</evidence>
<dbReference type="PANTHER" id="PTHR15298">
    <property type="entry name" value="L-COA N-ACYLTRANSFERASE-RELATED"/>
    <property type="match status" value="1"/>
</dbReference>
<sequence>MKLKQLTDENDLRAVKCKYANDPLFFLIWHSIEFELEKSFPKTKLSLYAYQSSNFIFLFGYKKNQITIDSILLYRCGEFEAEAFNNSIAELFNLLSLPNVVLFIGEERLTKMVSEYYVKQSFLARAYPTKLFYMTPEQEDVVRNLPPPDLPDGYELGSADPDSDAEVITKTWIHSGQNEEEQTTAKLRSFPSSCVRYNGTPVGFEMVDHIGVLNHLFVFESHRSKGLGTIIELELARKMIRKGLKVSKCVELFNTAVLSGSTRSPYWTTAVDANGEDVIFVFLVVTKK</sequence>
<keyword evidence="1" id="KW-0808">Transferase</keyword>
<dbReference type="Gene3D" id="3.40.630.30">
    <property type="match status" value="1"/>
</dbReference>
<dbReference type="PANTHER" id="PTHR15298:SF1">
    <property type="entry name" value="GLYCINE N-ACYLTRANSFERASE-LIKE PROTEIN"/>
    <property type="match status" value="1"/>
</dbReference>
<evidence type="ECO:0000313" key="3">
    <source>
        <dbReference type="Proteomes" id="UP000025227"/>
    </source>
</evidence>
<dbReference type="GO" id="GO:0005739">
    <property type="term" value="C:mitochondrion"/>
    <property type="evidence" value="ECO:0007669"/>
    <property type="project" value="InterPro"/>
</dbReference>
<proteinExistence type="inferred from homology"/>
<dbReference type="InterPro" id="IPR010313">
    <property type="entry name" value="Glycine_N-acyltransferase"/>
</dbReference>
<keyword evidence="1" id="KW-0012">Acyltransferase</keyword>
<name>A0A7I4XZA7_HAECO</name>
<dbReference type="Proteomes" id="UP000025227">
    <property type="component" value="Unplaced"/>
</dbReference>
<evidence type="ECO:0000259" key="2">
    <source>
        <dbReference type="PROSITE" id="PS51186"/>
    </source>
</evidence>
<organism evidence="3 4">
    <name type="scientific">Haemonchus contortus</name>
    <name type="common">Barber pole worm</name>
    <dbReference type="NCBI Taxonomy" id="6289"/>
    <lineage>
        <taxon>Eukaryota</taxon>
        <taxon>Metazoa</taxon>
        <taxon>Ecdysozoa</taxon>
        <taxon>Nematoda</taxon>
        <taxon>Chromadorea</taxon>
        <taxon>Rhabditida</taxon>
        <taxon>Rhabditina</taxon>
        <taxon>Rhabditomorpha</taxon>
        <taxon>Strongyloidea</taxon>
        <taxon>Trichostrongylidae</taxon>
        <taxon>Haemonchus</taxon>
    </lineage>
</organism>
<dbReference type="WBParaSite" id="HCON_00023900-00001">
    <property type="protein sequence ID" value="HCON_00023900-00001"/>
    <property type="gene ID" value="HCON_00023900"/>
</dbReference>
<dbReference type="PROSITE" id="PS51186">
    <property type="entry name" value="GNAT"/>
    <property type="match status" value="1"/>
</dbReference>
<dbReference type="OMA" id="LIINDTW"/>
<reference evidence="4" key="1">
    <citation type="submission" date="2020-12" db="UniProtKB">
        <authorList>
            <consortium name="WormBaseParasite"/>
        </authorList>
    </citation>
    <scope>IDENTIFICATION</scope>
    <source>
        <strain evidence="4">MHco3</strain>
    </source>
</reference>
<dbReference type="EC" id="2.3.1.-" evidence="1"/>
<dbReference type="SUPFAM" id="SSF55729">
    <property type="entry name" value="Acyl-CoA N-acyltransferases (Nat)"/>
    <property type="match status" value="1"/>
</dbReference>
<keyword evidence="3" id="KW-1185">Reference proteome</keyword>
<feature type="domain" description="N-acetyltransferase" evidence="2">
    <location>
        <begin position="140"/>
        <end position="285"/>
    </location>
</feature>
<dbReference type="GO" id="GO:0047961">
    <property type="term" value="F:glycine N-acyltransferase activity"/>
    <property type="evidence" value="ECO:0007669"/>
    <property type="project" value="InterPro"/>
</dbReference>